<name>A0A5B8W5E8_9SPHI</name>
<feature type="signal peptide" evidence="2">
    <location>
        <begin position="1"/>
        <end position="22"/>
    </location>
</feature>
<dbReference type="AlphaFoldDB" id="A0A5B8W5E8"/>
<sequence length="1100" mass="122322">MMLFKKWSFVFAGIFLLWSCNGGQKNTLFSLQPNDETGITFINQLTDKDRTNVFSYRNYYNGGGVAIGDVNNDGLNDVYLTSNTGGNQLFINKGNWKFENATAKAGVKGTKYWSTGATMVDINGDGWLDIYVCHSGNARGKEKGNELFINQHDGTFKEEAEKYGLVDNGLSTQAIFFDYDNDGDLDCFVLNNSFRPIGSFDFSKNLREVVDPLGGARLYRNDGGHFTNVTQQAGIFSSDIGFGLGVSVADVNQDGYPDIYVSNDFFERDYLYINQKNGTFKEDIQNETGHLSLASMGSDIADINNDGQYDIFTTEMLPEGDKRLKKMTSFESYDVIKAKQHDGYYNQYMQNCLQVNNGDGTFSETAFYSGIAATDWSWGALMFDMDNDGWKDIFISNGIYKDLTDQDYIEFLGNRDNMAKIAEGRKKFDFKDFTDKMVSTPLSNYAYLNNHNLTFSNKAADFGLDKPSFSNGAAYADLDNDGDNDLVVNNVNMPVYVYKSNAEKNGNHHIQLKLKGTGLNTFGVGTTIKAFMKGSALIYYNQPTRGFQSCTSPNLLTIGTGKYKQVDSLQVIWPGGKYQLIKNIKGDRVYTCKQTDANLNYNWNKPVVKSLFADVTKAVFDSIPRHKEDDFIDFDNERLMLQMLSTENPYMASADVNGDGLTDFYFGSSKNGAAAIYIQQKNGSFKQSIPDDLAKQSYLENAGAVFADFDGDGDQDLIIGVGGNADEAGTPVYFPRFYENDGKGNFHRDASRTLHAGVNASVVISADYDADGHPDLFIGGRSVPGLYGCSPKSYVFHNDGNGHFTDVSASVLGPDTKLGMVTSAKWADLDKDGYPDLIVAGNWMGIRIFRNHKGKFTEDTQLANYKGWWSSLEVADVDGDGHLDIIGGNIGLNSKFRASFTEPMKIYIKDFDNNGTKECVTSMYRSDDVSYVFHMKPDLVGQLPILKKRFLQYVDYAGKPFNEVFTPEMLEGAEIHEMNFLASAVFLNNGKKFTCKLLPADAQLSMVNTILCDDMGSAGNTKIILAGNFYGFKPEIGRLDANRGLVYQFNKNGFTYLPPVKTGFDLRGQVRSSLVIKNPSGGKYYLFGINDEPLKAYKLR</sequence>
<dbReference type="Proteomes" id="UP000321362">
    <property type="component" value="Chromosome"/>
</dbReference>
<feature type="domain" description="ASPIC/UnbV" evidence="3">
    <location>
        <begin position="523"/>
        <end position="591"/>
    </location>
</feature>
<dbReference type="SUPFAM" id="SSF69318">
    <property type="entry name" value="Integrin alpha N-terminal domain"/>
    <property type="match status" value="2"/>
</dbReference>
<dbReference type="InterPro" id="IPR011519">
    <property type="entry name" value="UnbV_ASPIC"/>
</dbReference>
<keyword evidence="5" id="KW-1185">Reference proteome</keyword>
<dbReference type="Pfam" id="PF13517">
    <property type="entry name" value="FG-GAP_3"/>
    <property type="match status" value="5"/>
</dbReference>
<evidence type="ECO:0000256" key="2">
    <source>
        <dbReference type="SAM" id="SignalP"/>
    </source>
</evidence>
<reference evidence="4 5" key="1">
    <citation type="journal article" date="2013" name="J. Microbiol.">
        <title>Mucilaginibacter ginsenosidivorax sp. nov., with ginsenoside converting activity isolated from sediment.</title>
        <authorList>
            <person name="Kim J.K."/>
            <person name="Choi T.E."/>
            <person name="Liu Q.M."/>
            <person name="Park H.Y."/>
            <person name="Yi T.H."/>
            <person name="Yoon M.H."/>
            <person name="Kim S.C."/>
            <person name="Im W.T."/>
        </authorList>
    </citation>
    <scope>NUCLEOTIDE SEQUENCE [LARGE SCALE GENOMIC DNA]</scope>
    <source>
        <strain evidence="4 5">KHI28</strain>
    </source>
</reference>
<dbReference type="Gene3D" id="2.130.10.130">
    <property type="entry name" value="Integrin alpha, N-terminal"/>
    <property type="match status" value="3"/>
</dbReference>
<dbReference type="EMBL" id="CP042437">
    <property type="protein sequence ID" value="QEC79003.1"/>
    <property type="molecule type" value="Genomic_DNA"/>
</dbReference>
<evidence type="ECO:0000256" key="1">
    <source>
        <dbReference type="ARBA" id="ARBA00022729"/>
    </source>
</evidence>
<dbReference type="InterPro" id="IPR013517">
    <property type="entry name" value="FG-GAP"/>
</dbReference>
<dbReference type="RefSeq" id="WP_147058172.1">
    <property type="nucleotide sequence ID" value="NZ_CP042437.1"/>
</dbReference>
<keyword evidence="1 2" id="KW-0732">Signal</keyword>
<accession>A0A5B8W5E8</accession>
<dbReference type="PANTHER" id="PTHR16026">
    <property type="entry name" value="CARTILAGE ACIDIC PROTEIN 1"/>
    <property type="match status" value="1"/>
</dbReference>
<protein>
    <recommendedName>
        <fullName evidence="3">ASPIC/UnbV domain-containing protein</fullName>
    </recommendedName>
</protein>
<dbReference type="InterPro" id="IPR028994">
    <property type="entry name" value="Integrin_alpha_N"/>
</dbReference>
<dbReference type="KEGG" id="mgk:FSB76_24770"/>
<feature type="chain" id="PRO_5022769855" description="ASPIC/UnbV domain-containing protein" evidence="2">
    <location>
        <begin position="23"/>
        <end position="1100"/>
    </location>
</feature>
<dbReference type="Pfam" id="PF07593">
    <property type="entry name" value="UnbV_ASPIC"/>
    <property type="match status" value="1"/>
</dbReference>
<gene>
    <name evidence="4" type="ORF">FSB76_24770</name>
</gene>
<dbReference type="PANTHER" id="PTHR16026:SF0">
    <property type="entry name" value="CARTILAGE ACIDIC PROTEIN 1"/>
    <property type="match status" value="1"/>
</dbReference>
<dbReference type="OrthoDB" id="974255at2"/>
<evidence type="ECO:0000313" key="5">
    <source>
        <dbReference type="Proteomes" id="UP000321362"/>
    </source>
</evidence>
<organism evidence="4 5">
    <name type="scientific">Mucilaginibacter ginsenosidivorax</name>
    <dbReference type="NCBI Taxonomy" id="862126"/>
    <lineage>
        <taxon>Bacteria</taxon>
        <taxon>Pseudomonadati</taxon>
        <taxon>Bacteroidota</taxon>
        <taxon>Sphingobacteriia</taxon>
        <taxon>Sphingobacteriales</taxon>
        <taxon>Sphingobacteriaceae</taxon>
        <taxon>Mucilaginibacter</taxon>
    </lineage>
</organism>
<dbReference type="InterPro" id="IPR027039">
    <property type="entry name" value="Crtac1"/>
</dbReference>
<evidence type="ECO:0000313" key="4">
    <source>
        <dbReference type="EMBL" id="QEC79003.1"/>
    </source>
</evidence>
<proteinExistence type="predicted"/>
<evidence type="ECO:0000259" key="3">
    <source>
        <dbReference type="Pfam" id="PF07593"/>
    </source>
</evidence>